<dbReference type="AlphaFoldDB" id="A0A5N6W5T4"/>
<dbReference type="EMBL" id="ML738308">
    <property type="protein sequence ID" value="KAE8316195.1"/>
    <property type="molecule type" value="Genomic_DNA"/>
</dbReference>
<evidence type="ECO:0000313" key="3">
    <source>
        <dbReference type="Proteomes" id="UP000325433"/>
    </source>
</evidence>
<gene>
    <name evidence="2" type="ORF">BDV41DRAFT_136703</name>
</gene>
<proteinExistence type="predicted"/>
<feature type="chain" id="PRO_5024995921" description="Secreted protein" evidence="1">
    <location>
        <begin position="31"/>
        <end position="298"/>
    </location>
</feature>
<organism evidence="2 3">
    <name type="scientific">Aspergillus transmontanensis</name>
    <dbReference type="NCBI Taxonomy" id="1034304"/>
    <lineage>
        <taxon>Eukaryota</taxon>
        <taxon>Fungi</taxon>
        <taxon>Dikarya</taxon>
        <taxon>Ascomycota</taxon>
        <taxon>Pezizomycotina</taxon>
        <taxon>Eurotiomycetes</taxon>
        <taxon>Eurotiomycetidae</taxon>
        <taxon>Eurotiales</taxon>
        <taxon>Aspergillaceae</taxon>
        <taxon>Aspergillus</taxon>
        <taxon>Aspergillus subgen. Circumdati</taxon>
    </lineage>
</organism>
<keyword evidence="3" id="KW-1185">Reference proteome</keyword>
<name>A0A5N6W5T4_9EURO</name>
<protein>
    <recommendedName>
        <fullName evidence="4">Secreted protein</fullName>
    </recommendedName>
</protein>
<evidence type="ECO:0008006" key="4">
    <source>
        <dbReference type="Google" id="ProtNLM"/>
    </source>
</evidence>
<sequence>MRTAQSVSAWRRCNAKTGWCIIMMWISVAASKSHSVNRNRPIIMPSRNVFSSNLLDVRTPALYQWTGSVCPLPTRAVPSRSPGTGWAAILEKPPCVRIWTQHLLTGTASLRRSPVARMVGSQLMAPVSLNISRSVGQNPRAKEISVWSISTPNARRASSTVITVCWITYLGVSPNRRVRQMENVSQSTTRLAVATLSSGEGNASVRRRSPALMDSAWRTESVFLQRYPNVPRNRSARKTTASRATLSARIVSSRREIVSRIKSLIVVRARSSRIGSVSPSWNPFATIPRSMTRLSDFV</sequence>
<reference evidence="3" key="1">
    <citation type="submission" date="2019-04" db="EMBL/GenBank/DDBJ databases">
        <title>Friends and foes A comparative genomics studyof 23 Aspergillus species from section Flavi.</title>
        <authorList>
            <consortium name="DOE Joint Genome Institute"/>
            <person name="Kjaerbolling I."/>
            <person name="Vesth T."/>
            <person name="Frisvad J.C."/>
            <person name="Nybo J.L."/>
            <person name="Theobald S."/>
            <person name="Kildgaard S."/>
            <person name="Isbrandt T."/>
            <person name="Kuo A."/>
            <person name="Sato A."/>
            <person name="Lyhne E.K."/>
            <person name="Kogle M.E."/>
            <person name="Wiebenga A."/>
            <person name="Kun R.S."/>
            <person name="Lubbers R.J."/>
            <person name="Makela M.R."/>
            <person name="Barry K."/>
            <person name="Chovatia M."/>
            <person name="Clum A."/>
            <person name="Daum C."/>
            <person name="Haridas S."/>
            <person name="He G."/>
            <person name="LaButti K."/>
            <person name="Lipzen A."/>
            <person name="Mondo S."/>
            <person name="Riley R."/>
            <person name="Salamov A."/>
            <person name="Simmons B.A."/>
            <person name="Magnuson J.K."/>
            <person name="Henrissat B."/>
            <person name="Mortensen U.H."/>
            <person name="Larsen T.O."/>
            <person name="Devries R.P."/>
            <person name="Grigoriev I.V."/>
            <person name="Machida M."/>
            <person name="Baker S.E."/>
            <person name="Andersen M.R."/>
        </authorList>
    </citation>
    <scope>NUCLEOTIDE SEQUENCE [LARGE SCALE GENOMIC DNA]</scope>
    <source>
        <strain evidence="3">CBS 130015</strain>
    </source>
</reference>
<accession>A0A5N6W5T4</accession>
<keyword evidence="1" id="KW-0732">Signal</keyword>
<feature type="signal peptide" evidence="1">
    <location>
        <begin position="1"/>
        <end position="30"/>
    </location>
</feature>
<evidence type="ECO:0000256" key="1">
    <source>
        <dbReference type="SAM" id="SignalP"/>
    </source>
</evidence>
<dbReference type="Proteomes" id="UP000325433">
    <property type="component" value="Unassembled WGS sequence"/>
</dbReference>
<evidence type="ECO:0000313" key="2">
    <source>
        <dbReference type="EMBL" id="KAE8316195.1"/>
    </source>
</evidence>